<feature type="active site" description="Proton acceptor" evidence="4">
    <location>
        <position position="157"/>
    </location>
</feature>
<dbReference type="GO" id="GO:0016491">
    <property type="term" value="F:oxidoreductase activity"/>
    <property type="evidence" value="ECO:0007669"/>
    <property type="project" value="UniProtKB-KW"/>
</dbReference>
<comment type="similarity">
    <text evidence="4">Belongs to the MqnA/MqnD family. MqnD subfamily.</text>
</comment>
<dbReference type="EMBL" id="NQJD01000006">
    <property type="protein sequence ID" value="TAA75500.1"/>
    <property type="molecule type" value="Genomic_DNA"/>
</dbReference>
<dbReference type="GO" id="GO:0016830">
    <property type="term" value="F:carbon-carbon lyase activity"/>
    <property type="evidence" value="ECO:0007669"/>
    <property type="project" value="UniProtKB-UniRule"/>
</dbReference>
<dbReference type="SUPFAM" id="SSF53850">
    <property type="entry name" value="Periplasmic binding protein-like II"/>
    <property type="match status" value="1"/>
</dbReference>
<dbReference type="Proteomes" id="UP000316238">
    <property type="component" value="Unassembled WGS sequence"/>
</dbReference>
<feature type="binding site" evidence="4">
    <location>
        <begin position="60"/>
        <end position="62"/>
    </location>
    <ligand>
        <name>substrate</name>
    </ligand>
</feature>
<dbReference type="PANTHER" id="PTHR37167:SF1">
    <property type="entry name" value="1,4-DIHYDROXY-6-NAPHTOATE SYNTHASE"/>
    <property type="match status" value="1"/>
</dbReference>
<dbReference type="PANTHER" id="PTHR37167">
    <property type="entry name" value="1,4-DIHYDROXY-6-NAPHTOATE SYNTHASE"/>
    <property type="match status" value="1"/>
</dbReference>
<keyword evidence="3 4" id="KW-0456">Lyase</keyword>
<evidence type="ECO:0000256" key="3">
    <source>
        <dbReference type="ARBA" id="ARBA00023239"/>
    </source>
</evidence>
<dbReference type="Pfam" id="PF02621">
    <property type="entry name" value="VitK2_biosynth"/>
    <property type="match status" value="1"/>
</dbReference>
<accession>A0A521G3C6</accession>
<keyword evidence="5" id="KW-0560">Oxidoreductase</keyword>
<evidence type="ECO:0000256" key="2">
    <source>
        <dbReference type="ARBA" id="ARBA00022428"/>
    </source>
</evidence>
<dbReference type="HAMAP" id="MF_00996">
    <property type="entry name" value="MqnD"/>
    <property type="match status" value="1"/>
</dbReference>
<evidence type="ECO:0000313" key="6">
    <source>
        <dbReference type="Proteomes" id="UP000316238"/>
    </source>
</evidence>
<evidence type="ECO:0000256" key="4">
    <source>
        <dbReference type="HAMAP-Rule" id="MF_00996"/>
    </source>
</evidence>
<dbReference type="AlphaFoldDB" id="A0A521G3C6"/>
<comment type="catalytic activity">
    <reaction evidence="4">
        <text>cyclic dehypoxanthinylfutalosinate = 1,4-dihydroxy-6-naphthoate + dihydroxyacetone</text>
        <dbReference type="Rhea" id="RHEA:33087"/>
        <dbReference type="ChEBI" id="CHEBI:16016"/>
        <dbReference type="ChEBI" id="CHEBI:64254"/>
        <dbReference type="ChEBI" id="CHEBI:64270"/>
        <dbReference type="EC" id="4.1.99.29"/>
    </reaction>
</comment>
<evidence type="ECO:0000256" key="1">
    <source>
        <dbReference type="ARBA" id="ARBA00004863"/>
    </source>
</evidence>
<comment type="pathway">
    <text evidence="1 4">Quinol/quinone metabolism; menaquinone biosynthesis.</text>
</comment>
<reference evidence="5" key="1">
    <citation type="submission" date="2017-07" db="EMBL/GenBank/DDBJ databases">
        <title>The cable genome - Insights into the physiology and evolution of filamentous bacteria capable of sulfide oxidation via long distance electron transfer.</title>
        <authorList>
            <person name="Thorup C."/>
            <person name="Bjerg J.T."/>
            <person name="Schreiber L."/>
            <person name="Nielsen L.P."/>
            <person name="Kjeldsen K.U."/>
            <person name="Boesen T."/>
            <person name="Boggild A."/>
            <person name="Meysman F."/>
            <person name="Geelhoed J."/>
            <person name="Schramm A."/>
        </authorList>
    </citation>
    <scope>NUCLEOTIDE SEQUENCE [LARGE SCALE GENOMIC DNA]</scope>
    <source>
        <strain evidence="5">GS</strain>
    </source>
</reference>
<sequence length="280" mass="30823">MRCLRTTTLGYSPCPNDTFIFCGLVQGKIPLSHVCFAEPQLEDVETLNSWAMQGSLDVTKLSVHALGYLLDSYTLLDSGAALGRGCGPLLVTAQATAPQAKGDLAAWTIAIPGQYTTAALLLRLFLPKSCRTVVVMRFDQIMDAVVSGQVDAGVIIHESRFTYQERGLLCVQDLGVWWEQETGLPLPLGCIAARKDLATEVLRETEQAITESIRWGYAHLDECRSYIRQHAQEIDDKVLTSHINLYVNDFSLRLGEEGRAAIQELLRRGRAAGVFTIPLA</sequence>
<protein>
    <recommendedName>
        <fullName evidence="4">1,4-dihydroxy-6-naphtoate synthase</fullName>
        <ecNumber evidence="4">4.1.99.29</ecNumber>
    </recommendedName>
    <alternativeName>
        <fullName evidence="4">Menaquinone biosynthetic enzyme MqnD</fullName>
    </alternativeName>
</protein>
<evidence type="ECO:0000313" key="5">
    <source>
        <dbReference type="EMBL" id="TAA75500.1"/>
    </source>
</evidence>
<proteinExistence type="inferred from homology"/>
<dbReference type="GO" id="GO:0009234">
    <property type="term" value="P:menaquinone biosynthetic process"/>
    <property type="evidence" value="ECO:0007669"/>
    <property type="project" value="UniProtKB-UniRule"/>
</dbReference>
<dbReference type="InterPro" id="IPR003773">
    <property type="entry name" value="Menaquinone_biosynth"/>
</dbReference>
<dbReference type="InterPro" id="IPR030869">
    <property type="entry name" value="MqnD"/>
</dbReference>
<gene>
    <name evidence="4" type="primary">mqnD</name>
    <name evidence="5" type="ORF">CDV28_10655</name>
</gene>
<feature type="binding site" evidence="4">
    <location>
        <begin position="117"/>
        <end position="118"/>
    </location>
    <ligand>
        <name>substrate</name>
    </ligand>
</feature>
<name>A0A521G3C6_9BACT</name>
<comment type="caution">
    <text evidence="5">The sequence shown here is derived from an EMBL/GenBank/DDBJ whole genome shotgun (WGS) entry which is preliminary data.</text>
</comment>
<keyword evidence="6" id="KW-1185">Reference proteome</keyword>
<dbReference type="UniPathway" id="UPA00079"/>
<dbReference type="CDD" id="cd13635">
    <property type="entry name" value="PBP2_Ttha1568_Mqnd"/>
    <property type="match status" value="1"/>
</dbReference>
<dbReference type="Gene3D" id="3.40.190.10">
    <property type="entry name" value="Periplasmic binding protein-like II"/>
    <property type="match status" value="2"/>
</dbReference>
<comment type="function">
    <text evidence="4">Catalyzes the conversion of cyclic dehypoxanthine futalosine (cyclic DHFL) into 1,4-dihydroxy-6-naphthoate, a step in the biosynthesis of menaquinone (MK, vitamin K2).</text>
</comment>
<dbReference type="EC" id="4.1.99.29" evidence="4"/>
<organism evidence="5 6">
    <name type="scientific">Candidatus Electronema aureum</name>
    <dbReference type="NCBI Taxonomy" id="2005002"/>
    <lineage>
        <taxon>Bacteria</taxon>
        <taxon>Pseudomonadati</taxon>
        <taxon>Thermodesulfobacteriota</taxon>
        <taxon>Desulfobulbia</taxon>
        <taxon>Desulfobulbales</taxon>
        <taxon>Desulfobulbaceae</taxon>
        <taxon>Candidatus Electronema</taxon>
    </lineage>
</organism>
<keyword evidence="2 4" id="KW-0474">Menaquinone biosynthesis</keyword>